<dbReference type="RefSeq" id="WP_078502478.1">
    <property type="nucleotide sequence ID" value="NZ_MSZX01000015.1"/>
</dbReference>
<feature type="domain" description="F5/8 type C" evidence="3">
    <location>
        <begin position="212"/>
        <end position="313"/>
    </location>
</feature>
<feature type="coiled-coil region" evidence="1">
    <location>
        <begin position="969"/>
        <end position="996"/>
    </location>
</feature>
<dbReference type="STRING" id="1324314.BVG16_27900"/>
<dbReference type="AlphaFoldDB" id="A0A1T2X1A2"/>
<dbReference type="OrthoDB" id="9798386at2"/>
<feature type="chain" id="PRO_5038597525" description="F5/8 type C domain-containing protein" evidence="2">
    <location>
        <begin position="20"/>
        <end position="1020"/>
    </location>
</feature>
<dbReference type="Gene3D" id="2.60.120.260">
    <property type="entry name" value="Galactose-binding domain-like"/>
    <property type="match status" value="2"/>
</dbReference>
<keyword evidence="5" id="KW-1185">Reference proteome</keyword>
<dbReference type="InterPro" id="IPR000421">
    <property type="entry name" value="FA58C"/>
</dbReference>
<comment type="caution">
    <text evidence="4">The sequence shown here is derived from an EMBL/GenBank/DDBJ whole genome shotgun (WGS) entry which is preliminary data.</text>
</comment>
<organism evidence="4 5">
    <name type="scientific">Paenibacillus selenitireducens</name>
    <dbReference type="NCBI Taxonomy" id="1324314"/>
    <lineage>
        <taxon>Bacteria</taxon>
        <taxon>Bacillati</taxon>
        <taxon>Bacillota</taxon>
        <taxon>Bacilli</taxon>
        <taxon>Bacillales</taxon>
        <taxon>Paenibacillaceae</taxon>
        <taxon>Paenibacillus</taxon>
    </lineage>
</organism>
<dbReference type="Pfam" id="PF00754">
    <property type="entry name" value="F5_F8_type_C"/>
    <property type="match status" value="2"/>
</dbReference>
<accession>A0A1T2X1A2</accession>
<dbReference type="Gene3D" id="3.30.1920.20">
    <property type="match status" value="1"/>
</dbReference>
<proteinExistence type="predicted"/>
<feature type="domain" description="F5/8 type C" evidence="3">
    <location>
        <begin position="57"/>
        <end position="194"/>
    </location>
</feature>
<feature type="signal peptide" evidence="2">
    <location>
        <begin position="1"/>
        <end position="19"/>
    </location>
</feature>
<dbReference type="EMBL" id="MSZX01000015">
    <property type="protein sequence ID" value="OPA73631.1"/>
    <property type="molecule type" value="Genomic_DNA"/>
</dbReference>
<name>A0A1T2X1A2_9BACL</name>
<evidence type="ECO:0000256" key="1">
    <source>
        <dbReference type="SAM" id="Coils"/>
    </source>
</evidence>
<evidence type="ECO:0000313" key="4">
    <source>
        <dbReference type="EMBL" id="OPA73631.1"/>
    </source>
</evidence>
<gene>
    <name evidence="4" type="ORF">BVG16_27900</name>
</gene>
<dbReference type="Proteomes" id="UP000190188">
    <property type="component" value="Unassembled WGS sequence"/>
</dbReference>
<keyword evidence="1" id="KW-0175">Coiled coil</keyword>
<keyword evidence="2" id="KW-0732">Signal</keyword>
<protein>
    <recommendedName>
        <fullName evidence="3">F5/8 type C domain-containing protein</fullName>
    </recommendedName>
</protein>
<dbReference type="SUPFAM" id="SSF49785">
    <property type="entry name" value="Galactose-binding domain-like"/>
    <property type="match status" value="2"/>
</dbReference>
<dbReference type="PROSITE" id="PS50022">
    <property type="entry name" value="FA58C_3"/>
    <property type="match status" value="2"/>
</dbReference>
<dbReference type="NCBIfam" id="NF047446">
    <property type="entry name" value="barrel_OmpL47"/>
    <property type="match status" value="1"/>
</dbReference>
<evidence type="ECO:0000256" key="2">
    <source>
        <dbReference type="SAM" id="SignalP"/>
    </source>
</evidence>
<evidence type="ECO:0000313" key="5">
    <source>
        <dbReference type="Proteomes" id="UP000190188"/>
    </source>
</evidence>
<dbReference type="InterPro" id="IPR058094">
    <property type="entry name" value="Ig-like_OmpL47-like"/>
</dbReference>
<reference evidence="4 5" key="1">
    <citation type="submission" date="2017-01" db="EMBL/GenBank/DDBJ databases">
        <title>Genome analysis of Paenibacillus selenitrireducens ES3-24.</title>
        <authorList>
            <person name="Xu D."/>
            <person name="Yao R."/>
            <person name="Zheng S."/>
        </authorList>
    </citation>
    <scope>NUCLEOTIDE SEQUENCE [LARGE SCALE GENOMIC DNA]</scope>
    <source>
        <strain evidence="4 5">ES3-24</strain>
    </source>
</reference>
<dbReference type="InterPro" id="IPR008979">
    <property type="entry name" value="Galactose-bd-like_sf"/>
</dbReference>
<evidence type="ECO:0000259" key="3">
    <source>
        <dbReference type="PROSITE" id="PS50022"/>
    </source>
</evidence>
<sequence>MKKWSKILFAAAISSTVLCFNLISDAKASATSPAAELQALNGDMLGNMAYGKPATASNVIQISNNTNLALYKPVTVSDYFSELYTGAMAVDGNSGTRWATPDNTTTATLDVDFGANTTFDKITFSQLGTRVGSYKIQYWNGSEWVDAYAKTTAAAANETATFTPVTGSKVRFFITSAINGPGGPSIWEFSVFNTQGSGTNPDPLYAASNAVDADPSTRWATQNNIQTATLDVDLGTNTTFSKVEFFQVGQRIGSYKIQYWNGAEWLDAYTGGTAATRESAVFSPVTGSKVRLNITSVLGTTGPSIYEFEVYNIDANKGLSRASRVLIDKGLQQQAWIATDQTGRYFPSASDWTGIHFTAPTYYEEPMYNQTFHNALPNSQWSLAKAPFAQHLSSGPTSNDHFLNEQQRANLSNLVSMQFGDEEKFSKDVVSTLKGWYDLSHTLYPSVMVHNNQWGGQWTADHYRSYVRAAKPDILTYDSYYFSKPGQYVGGSLKPLYDGLNKVRIPALEGYDGTGQSPIAYGLYTQGFKEGSGTYTPSESEINIVSSATWTMGGKWTNLFRWEIGESGDIFLLNDKNGNLTPTYDQYAELARQGNNLGPHMVRLTSTDVRFVPGQHKAGSITVNNTAPDTVALWNTAADPYIQSIQATNLGTTNNGLRGDVLVGYFEPLSGLTTQDASLLSSPDAKYFMIMNGLTASTPSGSSSATSEKIDFTFDLGEDSQGLQLKRVSRDTGLVEVVPLTQLSGSQYSLEITLGGGIADLFFWDRNLTSPVTIDDAKSGWQSAGQTVHLTATDEGGSGLQATYYSVDDSPFVQGNTIEITNEGVHTIKYYSTDKAGNQEDLKSATVKIDLTGPVITSTVSMAVYQTDAIQLQFAITDSLSGVSNSVVKLDDATIANPATLSPLSLSVGNHNIQVSAQDIAGNSSLNDFTLQVVMDTDHLDELVNLGVENNWITNDGIAQSLLSKVKNIQNVQDKGESIENALNSLENEVRAQTGKHIDSAYAQLLLADIAYLQAPFKNN</sequence>